<accession>A0A7X2PDY0</accession>
<dbReference type="GO" id="GO:0043190">
    <property type="term" value="C:ATP-binding cassette (ABC) transporter complex"/>
    <property type="evidence" value="ECO:0007669"/>
    <property type="project" value="InterPro"/>
</dbReference>
<keyword evidence="3" id="KW-0732">Signal</keyword>
<keyword evidence="6" id="KW-1185">Reference proteome</keyword>
<gene>
    <name evidence="5" type="ORF">FYJ80_10400</name>
</gene>
<protein>
    <recommendedName>
        <fullName evidence="4">Solute-binding protein family 5 domain-containing protein</fullName>
    </recommendedName>
</protein>
<dbReference type="PANTHER" id="PTHR30290">
    <property type="entry name" value="PERIPLASMIC BINDING COMPONENT OF ABC TRANSPORTER"/>
    <property type="match status" value="1"/>
</dbReference>
<dbReference type="InterPro" id="IPR000914">
    <property type="entry name" value="SBP_5_dom"/>
</dbReference>
<dbReference type="PIRSF" id="PIRSF002741">
    <property type="entry name" value="MppA"/>
    <property type="match status" value="1"/>
</dbReference>
<dbReference type="Proteomes" id="UP000460549">
    <property type="component" value="Unassembled WGS sequence"/>
</dbReference>
<dbReference type="EMBL" id="VUNN01000029">
    <property type="protein sequence ID" value="MSU07170.1"/>
    <property type="molecule type" value="Genomic_DNA"/>
</dbReference>
<evidence type="ECO:0000313" key="6">
    <source>
        <dbReference type="Proteomes" id="UP000460549"/>
    </source>
</evidence>
<feature type="domain" description="Solute-binding protein family 5" evidence="4">
    <location>
        <begin position="39"/>
        <end position="382"/>
    </location>
</feature>
<reference evidence="5 6" key="1">
    <citation type="submission" date="2019-08" db="EMBL/GenBank/DDBJ databases">
        <title>In-depth cultivation of the pig gut microbiome towards novel bacterial diversity and tailored functional studies.</title>
        <authorList>
            <person name="Wylensek D."/>
            <person name="Hitch T.C.A."/>
            <person name="Clavel T."/>
        </authorList>
    </citation>
    <scope>NUCLEOTIDE SEQUENCE [LARGE SCALE GENOMIC DNA]</scope>
    <source>
        <strain evidence="5 6">NM-380-WT-3C1</strain>
    </source>
</reference>
<dbReference type="Gene3D" id="3.90.76.10">
    <property type="entry name" value="Dipeptide-binding Protein, Domain 1"/>
    <property type="match status" value="1"/>
</dbReference>
<evidence type="ECO:0000256" key="1">
    <source>
        <dbReference type="ARBA" id="ARBA00005695"/>
    </source>
</evidence>
<dbReference type="Pfam" id="PF00496">
    <property type="entry name" value="SBP_bac_5"/>
    <property type="match status" value="1"/>
</dbReference>
<evidence type="ECO:0000259" key="4">
    <source>
        <dbReference type="Pfam" id="PF00496"/>
    </source>
</evidence>
<dbReference type="GO" id="GO:1904680">
    <property type="term" value="F:peptide transmembrane transporter activity"/>
    <property type="evidence" value="ECO:0007669"/>
    <property type="project" value="TreeGrafter"/>
</dbReference>
<evidence type="ECO:0000256" key="2">
    <source>
        <dbReference type="ARBA" id="ARBA00022448"/>
    </source>
</evidence>
<comment type="similarity">
    <text evidence="1">Belongs to the bacterial solute-binding protein 5 family.</text>
</comment>
<sequence>MAIPVDPDGLDPQLTASASTFQITSNIYESLITVDENGEFIPALASSWKVSDDGLSITFTLRDGAVFSNGKVCDSSAVKASFERLMSEISVRRADYAFITSINTPDNKTIVFNFDSLNVAALSSFAYPWAAVVDATSENLRNKPVGTGPYVLTRWVAQQDIVLDRAPSYPYEVKNDGVRFVIMPDLTAEITALDAGEVDLILITGDLASAVENKGYNIISVAGNGLQLMAMNCNNPALSDVRVRQAINLAVDKDEVIEAVWWGYGEKIGSHFPVVLKDYVDLSNTYSYNVEEAKRLLKEAGYESGLTLDMYLPKNYQEYVNAGLVIAASLEKVGIKININIVEWAYWLGEVYVGRNYDLTVVGHTGRLDPYALLVKYLSYGNENYFNYKNSEVDSLLEKYQSELDDSKRSEYVKRIQTILAQEVPALYIQDPIQIFVSQGNVHGFKAYPINIYQMKEVYREK</sequence>
<dbReference type="AlphaFoldDB" id="A0A7X2PDY0"/>
<dbReference type="InterPro" id="IPR039424">
    <property type="entry name" value="SBP_5"/>
</dbReference>
<evidence type="ECO:0000256" key="3">
    <source>
        <dbReference type="ARBA" id="ARBA00022729"/>
    </source>
</evidence>
<proteinExistence type="inferred from homology"/>
<dbReference type="GO" id="GO:0015833">
    <property type="term" value="P:peptide transport"/>
    <property type="evidence" value="ECO:0007669"/>
    <property type="project" value="TreeGrafter"/>
</dbReference>
<evidence type="ECO:0000313" key="5">
    <source>
        <dbReference type="EMBL" id="MSU07170.1"/>
    </source>
</evidence>
<keyword evidence="2" id="KW-0813">Transport</keyword>
<dbReference type="InterPro" id="IPR030678">
    <property type="entry name" value="Peptide/Ni-bd"/>
</dbReference>
<dbReference type="Gene3D" id="3.10.105.10">
    <property type="entry name" value="Dipeptide-binding Protein, Domain 3"/>
    <property type="match status" value="1"/>
</dbReference>
<name>A0A7X2PDY0_9SPIO</name>
<comment type="caution">
    <text evidence="5">The sequence shown here is derived from an EMBL/GenBank/DDBJ whole genome shotgun (WGS) entry which is preliminary data.</text>
</comment>
<dbReference type="SUPFAM" id="SSF53850">
    <property type="entry name" value="Periplasmic binding protein-like II"/>
    <property type="match status" value="1"/>
</dbReference>
<dbReference type="GO" id="GO:0030288">
    <property type="term" value="C:outer membrane-bounded periplasmic space"/>
    <property type="evidence" value="ECO:0007669"/>
    <property type="project" value="UniProtKB-ARBA"/>
</dbReference>
<organism evidence="5 6">
    <name type="scientific">Bullifex porci</name>
    <dbReference type="NCBI Taxonomy" id="2606638"/>
    <lineage>
        <taxon>Bacteria</taxon>
        <taxon>Pseudomonadati</taxon>
        <taxon>Spirochaetota</taxon>
        <taxon>Spirochaetia</taxon>
        <taxon>Spirochaetales</taxon>
        <taxon>Spirochaetaceae</taxon>
        <taxon>Bullifex</taxon>
    </lineage>
</organism>
<dbReference type="Gene3D" id="3.40.190.10">
    <property type="entry name" value="Periplasmic binding protein-like II"/>
    <property type="match status" value="1"/>
</dbReference>
<dbReference type="PANTHER" id="PTHR30290:SF9">
    <property type="entry name" value="OLIGOPEPTIDE-BINDING PROTEIN APPA"/>
    <property type="match status" value="1"/>
</dbReference>